<dbReference type="EMBL" id="VSSQ01000010">
    <property type="protein sequence ID" value="MPL59922.1"/>
    <property type="molecule type" value="Genomic_DNA"/>
</dbReference>
<keyword evidence="1" id="KW-0812">Transmembrane</keyword>
<gene>
    <name evidence="3" type="ORF">SDC9_05478</name>
</gene>
<accession>A0A644T160</accession>
<organism evidence="3">
    <name type="scientific">bioreactor metagenome</name>
    <dbReference type="NCBI Taxonomy" id="1076179"/>
    <lineage>
        <taxon>unclassified sequences</taxon>
        <taxon>metagenomes</taxon>
        <taxon>ecological metagenomes</taxon>
    </lineage>
</organism>
<feature type="domain" description="DUF1468" evidence="2">
    <location>
        <begin position="19"/>
        <end position="164"/>
    </location>
</feature>
<dbReference type="InterPro" id="IPR009936">
    <property type="entry name" value="DUF1468"/>
</dbReference>
<dbReference type="Pfam" id="PF07331">
    <property type="entry name" value="TctB"/>
    <property type="match status" value="1"/>
</dbReference>
<name>A0A644T160_9ZZZZ</name>
<keyword evidence="1" id="KW-1133">Transmembrane helix</keyword>
<proteinExistence type="predicted"/>
<feature type="transmembrane region" description="Helical" evidence="1">
    <location>
        <begin position="18"/>
        <end position="38"/>
    </location>
</feature>
<evidence type="ECO:0000256" key="1">
    <source>
        <dbReference type="SAM" id="Phobius"/>
    </source>
</evidence>
<feature type="transmembrane region" description="Helical" evidence="1">
    <location>
        <begin position="137"/>
        <end position="155"/>
    </location>
</feature>
<feature type="transmembrane region" description="Helical" evidence="1">
    <location>
        <begin position="99"/>
        <end position="125"/>
    </location>
</feature>
<comment type="caution">
    <text evidence="3">The sequence shown here is derived from an EMBL/GenBank/DDBJ whole genome shotgun (WGS) entry which is preliminary data.</text>
</comment>
<dbReference type="AlphaFoldDB" id="A0A644T160"/>
<evidence type="ECO:0000313" key="3">
    <source>
        <dbReference type="EMBL" id="MPL59922.1"/>
    </source>
</evidence>
<reference evidence="3" key="1">
    <citation type="submission" date="2019-08" db="EMBL/GenBank/DDBJ databases">
        <authorList>
            <person name="Kucharzyk K."/>
            <person name="Murdoch R.W."/>
            <person name="Higgins S."/>
            <person name="Loffler F."/>
        </authorList>
    </citation>
    <scope>NUCLEOTIDE SEQUENCE</scope>
</reference>
<feature type="transmembrane region" description="Helical" evidence="1">
    <location>
        <begin position="44"/>
        <end position="65"/>
    </location>
</feature>
<protein>
    <recommendedName>
        <fullName evidence="2">DUF1468 domain-containing protein</fullName>
    </recommendedName>
</protein>
<evidence type="ECO:0000259" key="2">
    <source>
        <dbReference type="Pfam" id="PF07331"/>
    </source>
</evidence>
<keyword evidence="1" id="KW-0472">Membrane</keyword>
<sequence length="169" mass="18654">MPVFTVRIAMKAKLHHDVWISAALIIFSVAFFSLTISFPKQSAVFPRFFLVGLLLFSLIILAGGIRKTKLLKAADDKGNCGKLQGKEKNITFDELKNPLVGLAFIIAYIALINILGFFVSTALFLASLMLKLKIKNYLLVALATIGVTAFVYVLFVSQLKLIMPKGILF</sequence>